<dbReference type="Proteomes" id="UP000240971">
    <property type="component" value="Unassembled WGS sequence"/>
</dbReference>
<comment type="caution">
    <text evidence="1">The sequence shown here is derived from an EMBL/GenBank/DDBJ whole genome shotgun (WGS) entry which is preliminary data.</text>
</comment>
<evidence type="ECO:0000313" key="2">
    <source>
        <dbReference type="Proteomes" id="UP000240971"/>
    </source>
</evidence>
<name>A0A2P8HMV2_CHINA</name>
<organism evidence="1 2">
    <name type="scientific">Chitinophaga niastensis</name>
    <dbReference type="NCBI Taxonomy" id="536980"/>
    <lineage>
        <taxon>Bacteria</taxon>
        <taxon>Pseudomonadati</taxon>
        <taxon>Bacteroidota</taxon>
        <taxon>Chitinophagia</taxon>
        <taxon>Chitinophagales</taxon>
        <taxon>Chitinophagaceae</taxon>
        <taxon>Chitinophaga</taxon>
    </lineage>
</organism>
<proteinExistence type="predicted"/>
<gene>
    <name evidence="1" type="ORF">CLV51_102409</name>
</gene>
<protein>
    <submittedName>
        <fullName evidence="1">Uncharacterized protein</fullName>
    </submittedName>
</protein>
<evidence type="ECO:0000313" key="1">
    <source>
        <dbReference type="EMBL" id="PSL47552.1"/>
    </source>
</evidence>
<accession>A0A2P8HMV2</accession>
<reference evidence="1 2" key="1">
    <citation type="submission" date="2018-03" db="EMBL/GenBank/DDBJ databases">
        <title>Genomic Encyclopedia of Archaeal and Bacterial Type Strains, Phase II (KMG-II): from individual species to whole genera.</title>
        <authorList>
            <person name="Goeker M."/>
        </authorList>
    </citation>
    <scope>NUCLEOTIDE SEQUENCE [LARGE SCALE GENOMIC DNA]</scope>
    <source>
        <strain evidence="1 2">DSM 24859</strain>
    </source>
</reference>
<keyword evidence="2" id="KW-1185">Reference proteome</keyword>
<sequence>MLRFATGTDGGKPLPALTSGLYYIFRVKKNYFDENKVAD</sequence>
<dbReference type="AlphaFoldDB" id="A0A2P8HMV2"/>
<dbReference type="EMBL" id="PYAW01000002">
    <property type="protein sequence ID" value="PSL47552.1"/>
    <property type="molecule type" value="Genomic_DNA"/>
</dbReference>